<accession>A0A934NCW5</accession>
<dbReference type="EMBL" id="JAEKNR010000081">
    <property type="protein sequence ID" value="MBJ7597802.1"/>
    <property type="molecule type" value="Genomic_DNA"/>
</dbReference>
<gene>
    <name evidence="9" type="ORF">JF922_06920</name>
</gene>
<comment type="caution">
    <text evidence="9">The sequence shown here is derived from an EMBL/GenBank/DDBJ whole genome shotgun (WGS) entry which is preliminary data.</text>
</comment>
<feature type="transmembrane region" description="Helical" evidence="7">
    <location>
        <begin position="235"/>
        <end position="251"/>
    </location>
</feature>
<proteinExistence type="inferred from homology"/>
<dbReference type="Pfam" id="PF01694">
    <property type="entry name" value="Rhomboid"/>
    <property type="match status" value="1"/>
</dbReference>
<evidence type="ECO:0000256" key="6">
    <source>
        <dbReference type="ARBA" id="ARBA00023136"/>
    </source>
</evidence>
<evidence type="ECO:0000256" key="4">
    <source>
        <dbReference type="ARBA" id="ARBA00022801"/>
    </source>
</evidence>
<protein>
    <submittedName>
        <fullName evidence="9">Rhomboid family intramembrane serine protease</fullName>
    </submittedName>
</protein>
<evidence type="ECO:0000256" key="7">
    <source>
        <dbReference type="SAM" id="Phobius"/>
    </source>
</evidence>
<evidence type="ECO:0000256" key="3">
    <source>
        <dbReference type="ARBA" id="ARBA00022692"/>
    </source>
</evidence>
<feature type="transmembrane region" description="Helical" evidence="7">
    <location>
        <begin position="119"/>
        <end position="144"/>
    </location>
</feature>
<dbReference type="InterPro" id="IPR035952">
    <property type="entry name" value="Rhomboid-like_sf"/>
</dbReference>
<dbReference type="GO" id="GO:0016020">
    <property type="term" value="C:membrane"/>
    <property type="evidence" value="ECO:0007669"/>
    <property type="project" value="UniProtKB-SubCell"/>
</dbReference>
<feature type="transmembrane region" description="Helical" evidence="7">
    <location>
        <begin position="68"/>
        <end position="90"/>
    </location>
</feature>
<evidence type="ECO:0000256" key="1">
    <source>
        <dbReference type="ARBA" id="ARBA00004141"/>
    </source>
</evidence>
<dbReference type="PANTHER" id="PTHR43731">
    <property type="entry name" value="RHOMBOID PROTEASE"/>
    <property type="match status" value="1"/>
</dbReference>
<dbReference type="CDD" id="cd19756">
    <property type="entry name" value="Bbox2"/>
    <property type="match status" value="1"/>
</dbReference>
<dbReference type="InterPro" id="IPR050925">
    <property type="entry name" value="Rhomboid_protease_S54"/>
</dbReference>
<comment type="similarity">
    <text evidence="2">Belongs to the peptidase S54 family.</text>
</comment>
<name>A0A934NCW5_9BACT</name>
<feature type="domain" description="Peptidase S54 rhomboid" evidence="8">
    <location>
        <begin position="117"/>
        <end position="249"/>
    </location>
</feature>
<comment type="subcellular location">
    <subcellularLocation>
        <location evidence="1">Membrane</location>
        <topology evidence="1">Multi-pass membrane protein</topology>
    </subcellularLocation>
</comment>
<keyword evidence="10" id="KW-1185">Reference proteome</keyword>
<keyword evidence="4" id="KW-0378">Hydrolase</keyword>
<keyword evidence="6 7" id="KW-0472">Membrane</keyword>
<dbReference type="AlphaFoldDB" id="A0A934NCW5"/>
<dbReference type="GO" id="GO:0006508">
    <property type="term" value="P:proteolysis"/>
    <property type="evidence" value="ECO:0007669"/>
    <property type="project" value="UniProtKB-KW"/>
</dbReference>
<dbReference type="PANTHER" id="PTHR43731:SF14">
    <property type="entry name" value="PRESENILIN-ASSOCIATED RHOMBOID-LIKE PROTEIN, MITOCHONDRIAL"/>
    <property type="match status" value="1"/>
</dbReference>
<evidence type="ECO:0000256" key="2">
    <source>
        <dbReference type="ARBA" id="ARBA00009045"/>
    </source>
</evidence>
<dbReference type="Gene3D" id="1.20.1540.10">
    <property type="entry name" value="Rhomboid-like"/>
    <property type="match status" value="1"/>
</dbReference>
<evidence type="ECO:0000256" key="5">
    <source>
        <dbReference type="ARBA" id="ARBA00022989"/>
    </source>
</evidence>
<dbReference type="GO" id="GO:0004252">
    <property type="term" value="F:serine-type endopeptidase activity"/>
    <property type="evidence" value="ECO:0007669"/>
    <property type="project" value="InterPro"/>
</dbReference>
<dbReference type="SUPFAM" id="SSF144091">
    <property type="entry name" value="Rhomboid-like"/>
    <property type="match status" value="1"/>
</dbReference>
<dbReference type="Proteomes" id="UP000612893">
    <property type="component" value="Unassembled WGS sequence"/>
</dbReference>
<feature type="transmembrane region" description="Helical" evidence="7">
    <location>
        <begin position="181"/>
        <end position="199"/>
    </location>
</feature>
<feature type="transmembrane region" description="Helical" evidence="7">
    <location>
        <begin position="211"/>
        <end position="229"/>
    </location>
</feature>
<sequence length="286" mass="29225">MTEVSTRIATCFRHPDRETGVRCQRCERPVCPQCMVPADVGVQCVECVRASPSRVISARRLAAAYRPYVTYALIAVNVAVWALGIGVAIMNGGAGGLLSGGTLTAAGGLSGARVAAGEWWRLITAGFLHTGLIHLGLNMAALFVFGPPLERALGRLRFGTLYLTALLAGSFGVLLLSPGSLTVGASGAIFGLLGGLIAGQRAAGISLRSSGIISLLVINLVFTLAIPGISIGGHLGGLAGGFVAASLLFNGRLRQQGGLLPIVLCAALAAACFAASLWVAGHPLRS</sequence>
<evidence type="ECO:0000313" key="9">
    <source>
        <dbReference type="EMBL" id="MBJ7597802.1"/>
    </source>
</evidence>
<keyword evidence="3 7" id="KW-0812">Transmembrane</keyword>
<reference evidence="9" key="1">
    <citation type="submission" date="2020-10" db="EMBL/GenBank/DDBJ databases">
        <title>Ca. Dormibacterota MAGs.</title>
        <authorList>
            <person name="Montgomery K."/>
        </authorList>
    </citation>
    <scope>NUCLEOTIDE SEQUENCE [LARGE SCALE GENOMIC DNA]</scope>
    <source>
        <strain evidence="9">SC8812_S17_10</strain>
    </source>
</reference>
<evidence type="ECO:0000259" key="8">
    <source>
        <dbReference type="Pfam" id="PF01694"/>
    </source>
</evidence>
<keyword evidence="9" id="KW-0645">Protease</keyword>
<dbReference type="InterPro" id="IPR022764">
    <property type="entry name" value="Peptidase_S54_rhomboid_dom"/>
</dbReference>
<feature type="transmembrane region" description="Helical" evidence="7">
    <location>
        <begin position="156"/>
        <end position="175"/>
    </location>
</feature>
<keyword evidence="5 7" id="KW-1133">Transmembrane helix</keyword>
<dbReference type="SUPFAM" id="SSF57845">
    <property type="entry name" value="B-box zinc-binding domain"/>
    <property type="match status" value="1"/>
</dbReference>
<feature type="transmembrane region" description="Helical" evidence="7">
    <location>
        <begin position="258"/>
        <end position="280"/>
    </location>
</feature>
<organism evidence="9 10">
    <name type="scientific">Candidatus Nephthysia bennettiae</name>
    <dbReference type="NCBI Taxonomy" id="3127016"/>
    <lineage>
        <taxon>Bacteria</taxon>
        <taxon>Bacillati</taxon>
        <taxon>Candidatus Dormiibacterota</taxon>
        <taxon>Candidatus Dormibacteria</taxon>
        <taxon>Candidatus Dormibacterales</taxon>
        <taxon>Candidatus Dormibacteraceae</taxon>
        <taxon>Candidatus Nephthysia</taxon>
    </lineage>
</organism>
<evidence type="ECO:0000313" key="10">
    <source>
        <dbReference type="Proteomes" id="UP000612893"/>
    </source>
</evidence>